<dbReference type="Proteomes" id="UP000218160">
    <property type="component" value="Plasmid pCC1"/>
</dbReference>
<gene>
    <name evidence="1" type="ORF">BTN50_1655</name>
</gene>
<geneLocation type="plasmid" evidence="2">
    <name>pcc1</name>
</geneLocation>
<dbReference type="EMBL" id="CP020661">
    <property type="protein sequence ID" value="ATF10091.1"/>
    <property type="molecule type" value="Genomic_DNA"/>
</dbReference>
<protein>
    <submittedName>
        <fullName evidence="1">Uncharacterized protein</fullName>
    </submittedName>
</protein>
<keyword evidence="1" id="KW-0614">Plasmid</keyword>
<dbReference type="AlphaFoldDB" id="A0A291BAT1"/>
<evidence type="ECO:0000313" key="2">
    <source>
        <dbReference type="Proteomes" id="UP000218160"/>
    </source>
</evidence>
<keyword evidence="2" id="KW-1185">Reference proteome</keyword>
<sequence length="54" mass="6270">MILLQCPVTQVEDKEFKVSLTGLSTEKVNKFMRKLTQELYALYAKSINLIEINH</sequence>
<reference evidence="2" key="1">
    <citation type="submission" date="2017-04" db="EMBL/GenBank/DDBJ databases">
        <title>Genome evolution of the luminous symbionts of deep sea anglerfish.</title>
        <authorList>
            <person name="Hendry T.A."/>
        </authorList>
    </citation>
    <scope>NUCLEOTIDE SEQUENCE [LARGE SCALE GENOMIC DNA]</scope>
    <source>
        <plasmid evidence="2">pcc1</plasmid>
    </source>
</reference>
<proteinExistence type="predicted"/>
<dbReference type="KEGG" id="elux:BTN50_1655"/>
<organism evidence="1 2">
    <name type="scientific">Candidatus Enterovibrio altilux</name>
    <dbReference type="NCBI Taxonomy" id="1927128"/>
    <lineage>
        <taxon>Bacteria</taxon>
        <taxon>Pseudomonadati</taxon>
        <taxon>Pseudomonadota</taxon>
        <taxon>Gammaproteobacteria</taxon>
        <taxon>Vibrionales</taxon>
        <taxon>Vibrionaceae</taxon>
        <taxon>Enterovibrio</taxon>
    </lineage>
</organism>
<evidence type="ECO:0000313" key="1">
    <source>
        <dbReference type="EMBL" id="ATF10091.1"/>
    </source>
</evidence>
<name>A0A291BAT1_9GAMM</name>
<accession>A0A291BAT1</accession>